<sequence length="340" mass="36331">TGAVFMFGKSHLAETLPNQFWVNNDKVVDISCGDQHTVLAAASGRVFVFGSNAHGQLGLGHSNTMSKPTCIKSLKGEKVKLVACGRSHTVFSTESGSVYSCGNNTEGQLGYKGSRDVLDPQQIKGLDQQQIKMLSCGTDHTVVLNEEGSVYVWGSGDDGKLGLGGEESCLGPTELKLDETVSCISCGYYHTALVTASGKLYTFGEMDDGKLGLERTVEEALKPEMVSIPEKVIQVSCGGSHTAVLTENGLVYTFGDGAHGQLGHGTHTLQSTSPLRLELDFKATSISCGENFTAIISDAGYLYTCGNGRHGRLAQGVDSYSNQFKPRRVDGFQNYLVHKV</sequence>
<evidence type="ECO:0000259" key="3">
    <source>
        <dbReference type="Pfam" id="PF25390"/>
    </source>
</evidence>
<accession>V4ABH9</accession>
<feature type="repeat" description="RCC1" evidence="2">
    <location>
        <begin position="44"/>
        <end position="95"/>
    </location>
</feature>
<dbReference type="PROSITE" id="PS50012">
    <property type="entry name" value="RCC1_3"/>
    <property type="match status" value="6"/>
</dbReference>
<dbReference type="Pfam" id="PF00415">
    <property type="entry name" value="RCC1"/>
    <property type="match status" value="3"/>
</dbReference>
<dbReference type="PROSITE" id="PS00626">
    <property type="entry name" value="RCC1_2"/>
    <property type="match status" value="3"/>
</dbReference>
<dbReference type="PANTHER" id="PTHR22872">
    <property type="entry name" value="BTK-BINDING PROTEIN-RELATED"/>
    <property type="match status" value="1"/>
</dbReference>
<dbReference type="InterPro" id="IPR051625">
    <property type="entry name" value="Signaling_Regulatory_Domain"/>
</dbReference>
<feature type="domain" description="RCC1-like" evidence="3">
    <location>
        <begin position="12"/>
        <end position="177"/>
    </location>
</feature>
<dbReference type="InterPro" id="IPR058923">
    <property type="entry name" value="RCC1-like_dom"/>
</dbReference>
<organism evidence="4 5">
    <name type="scientific">Lottia gigantea</name>
    <name type="common">Giant owl limpet</name>
    <dbReference type="NCBI Taxonomy" id="225164"/>
    <lineage>
        <taxon>Eukaryota</taxon>
        <taxon>Metazoa</taxon>
        <taxon>Spiralia</taxon>
        <taxon>Lophotrochozoa</taxon>
        <taxon>Mollusca</taxon>
        <taxon>Gastropoda</taxon>
        <taxon>Patellogastropoda</taxon>
        <taxon>Lottioidea</taxon>
        <taxon>Lottiidae</taxon>
        <taxon>Lottia</taxon>
    </lineage>
</organism>
<name>V4ABH9_LOTGI</name>
<gene>
    <name evidence="4" type="ORF">LOTGIDRAFT_74050</name>
</gene>
<dbReference type="SUPFAM" id="SSF50985">
    <property type="entry name" value="RCC1/BLIP-II"/>
    <property type="match status" value="1"/>
</dbReference>
<dbReference type="InterPro" id="IPR009091">
    <property type="entry name" value="RCC1/BLIP-II"/>
</dbReference>
<keyword evidence="1" id="KW-0677">Repeat</keyword>
<dbReference type="OMA" id="QAYSWGW"/>
<proteinExistence type="predicted"/>
<dbReference type="Proteomes" id="UP000030746">
    <property type="component" value="Unassembled WGS sequence"/>
</dbReference>
<feature type="repeat" description="RCC1" evidence="2">
    <location>
        <begin position="2"/>
        <end position="43"/>
    </location>
</feature>
<keyword evidence="5" id="KW-1185">Reference proteome</keyword>
<dbReference type="InterPro" id="IPR000408">
    <property type="entry name" value="Reg_chr_condens"/>
</dbReference>
<feature type="repeat" description="RCC1" evidence="2">
    <location>
        <begin position="198"/>
        <end position="248"/>
    </location>
</feature>
<dbReference type="OrthoDB" id="10253607at2759"/>
<feature type="repeat" description="RCC1" evidence="2">
    <location>
        <begin position="148"/>
        <end position="197"/>
    </location>
</feature>
<dbReference type="KEGG" id="lgi:LOTGIDRAFT_74050"/>
<feature type="non-terminal residue" evidence="4">
    <location>
        <position position="340"/>
    </location>
</feature>
<evidence type="ECO:0000256" key="2">
    <source>
        <dbReference type="PROSITE-ProRule" id="PRU00235"/>
    </source>
</evidence>
<feature type="repeat" description="RCC1" evidence="2">
    <location>
        <begin position="96"/>
        <end position="147"/>
    </location>
</feature>
<dbReference type="STRING" id="225164.V4ABH9"/>
<dbReference type="PANTHER" id="PTHR22872:SF9">
    <property type="entry name" value="X-LINKED RETINITIS PIGMENTOSA GTPASE REGULATOR"/>
    <property type="match status" value="1"/>
</dbReference>
<dbReference type="Pfam" id="PF25390">
    <property type="entry name" value="WD40_RLD"/>
    <property type="match status" value="1"/>
</dbReference>
<dbReference type="AlphaFoldDB" id="V4ABH9"/>
<reference evidence="4 5" key="1">
    <citation type="journal article" date="2013" name="Nature">
        <title>Insights into bilaterian evolution from three spiralian genomes.</title>
        <authorList>
            <person name="Simakov O."/>
            <person name="Marletaz F."/>
            <person name="Cho S.J."/>
            <person name="Edsinger-Gonzales E."/>
            <person name="Havlak P."/>
            <person name="Hellsten U."/>
            <person name="Kuo D.H."/>
            <person name="Larsson T."/>
            <person name="Lv J."/>
            <person name="Arendt D."/>
            <person name="Savage R."/>
            <person name="Osoegawa K."/>
            <person name="de Jong P."/>
            <person name="Grimwood J."/>
            <person name="Chapman J.A."/>
            <person name="Shapiro H."/>
            <person name="Aerts A."/>
            <person name="Otillar R.P."/>
            <person name="Terry A.Y."/>
            <person name="Boore J.L."/>
            <person name="Grigoriev I.V."/>
            <person name="Lindberg D.R."/>
            <person name="Seaver E.C."/>
            <person name="Weisblat D.A."/>
            <person name="Putnam N.H."/>
            <person name="Rokhsar D.S."/>
        </authorList>
    </citation>
    <scope>NUCLEOTIDE SEQUENCE [LARGE SCALE GENOMIC DNA]</scope>
</reference>
<protein>
    <recommendedName>
        <fullName evidence="3">RCC1-like domain-containing protein</fullName>
    </recommendedName>
</protein>
<dbReference type="PRINTS" id="PR00633">
    <property type="entry name" value="RCCNDNSATION"/>
</dbReference>
<dbReference type="Gene3D" id="2.130.10.30">
    <property type="entry name" value="Regulator of chromosome condensation 1/beta-lactamase-inhibitor protein II"/>
    <property type="match status" value="1"/>
</dbReference>
<evidence type="ECO:0000313" key="4">
    <source>
        <dbReference type="EMBL" id="ESO94172.1"/>
    </source>
</evidence>
<dbReference type="GeneID" id="20252114"/>
<evidence type="ECO:0000313" key="5">
    <source>
        <dbReference type="Proteomes" id="UP000030746"/>
    </source>
</evidence>
<dbReference type="HOGENOM" id="CLU_005210_5_0_1"/>
<feature type="non-terminal residue" evidence="4">
    <location>
        <position position="1"/>
    </location>
</feature>
<evidence type="ECO:0000256" key="1">
    <source>
        <dbReference type="ARBA" id="ARBA00022737"/>
    </source>
</evidence>
<feature type="repeat" description="RCC1" evidence="2">
    <location>
        <begin position="249"/>
        <end position="299"/>
    </location>
</feature>
<dbReference type="RefSeq" id="XP_009054963.1">
    <property type="nucleotide sequence ID" value="XM_009056715.1"/>
</dbReference>
<dbReference type="CTD" id="20252114"/>
<dbReference type="EMBL" id="KB201847">
    <property type="protein sequence ID" value="ESO94172.1"/>
    <property type="molecule type" value="Genomic_DNA"/>
</dbReference>